<evidence type="ECO:0000313" key="1">
    <source>
        <dbReference type="EMBL" id="KXA20073.1"/>
    </source>
</evidence>
<organism evidence="1 2">
    <name type="scientific">Gardnerella vaginalis</name>
    <dbReference type="NCBI Taxonomy" id="2702"/>
    <lineage>
        <taxon>Bacteria</taxon>
        <taxon>Bacillati</taxon>
        <taxon>Actinomycetota</taxon>
        <taxon>Actinomycetes</taxon>
        <taxon>Bifidobacteriales</taxon>
        <taxon>Bifidobacteriaceae</taxon>
        <taxon>Gardnerella</taxon>
    </lineage>
</organism>
<dbReference type="Proteomes" id="UP000070687">
    <property type="component" value="Unassembled WGS sequence"/>
</dbReference>
<dbReference type="AlphaFoldDB" id="A0A133NUV8"/>
<reference evidence="1 2" key="1">
    <citation type="submission" date="2016-01" db="EMBL/GenBank/DDBJ databases">
        <authorList>
            <person name="Oliw E.H."/>
        </authorList>
    </citation>
    <scope>NUCLEOTIDE SEQUENCE [LARGE SCALE GENOMIC DNA]</scope>
    <source>
        <strain evidence="1 2">PSS_7772B</strain>
    </source>
</reference>
<name>A0A133NUV8_GARVA</name>
<comment type="caution">
    <text evidence="1">The sequence shown here is derived from an EMBL/GenBank/DDBJ whole genome shotgun (WGS) entry which is preliminary data.</text>
</comment>
<dbReference type="EMBL" id="LRQB01000053">
    <property type="protein sequence ID" value="KXA20073.1"/>
    <property type="molecule type" value="Genomic_DNA"/>
</dbReference>
<evidence type="ECO:0000313" key="2">
    <source>
        <dbReference type="Proteomes" id="UP000070687"/>
    </source>
</evidence>
<sequence>MEVYDEENFTYCIDSSVSNFHGIGSMRYCILGLQIICMYE</sequence>
<gene>
    <name evidence="1" type="ORF">HMPREF3208_00912</name>
</gene>
<dbReference type="PATRIC" id="fig|2702.100.peg.892"/>
<accession>A0A133NUV8</accession>
<protein>
    <submittedName>
        <fullName evidence="1">Uncharacterized protein</fullName>
    </submittedName>
</protein>
<proteinExistence type="predicted"/>